<gene>
    <name evidence="3" type="ORF">HHUSO_G3340</name>
</gene>
<feature type="region of interest" description="Disordered" evidence="1">
    <location>
        <begin position="24"/>
        <end position="94"/>
    </location>
</feature>
<evidence type="ECO:0008006" key="5">
    <source>
        <dbReference type="Google" id="ProtNLM"/>
    </source>
</evidence>
<name>A0ABR1A2N1_HUSHU</name>
<protein>
    <recommendedName>
        <fullName evidence="5">Secreted protein</fullName>
    </recommendedName>
</protein>
<comment type="caution">
    <text evidence="3">The sequence shown here is derived from an EMBL/GenBank/DDBJ whole genome shotgun (WGS) entry which is preliminary data.</text>
</comment>
<feature type="signal peptide" evidence="2">
    <location>
        <begin position="1"/>
        <end position="19"/>
    </location>
</feature>
<evidence type="ECO:0000313" key="3">
    <source>
        <dbReference type="EMBL" id="KAK6491310.1"/>
    </source>
</evidence>
<organism evidence="3 4">
    <name type="scientific">Huso huso</name>
    <name type="common">Beluga</name>
    <name type="synonym">Acipenser huso</name>
    <dbReference type="NCBI Taxonomy" id="61971"/>
    <lineage>
        <taxon>Eukaryota</taxon>
        <taxon>Metazoa</taxon>
        <taxon>Chordata</taxon>
        <taxon>Craniata</taxon>
        <taxon>Vertebrata</taxon>
        <taxon>Euteleostomi</taxon>
        <taxon>Actinopterygii</taxon>
        <taxon>Chondrostei</taxon>
        <taxon>Acipenseriformes</taxon>
        <taxon>Acipenseridae</taxon>
        <taxon>Huso</taxon>
    </lineage>
</organism>
<feature type="compositionally biased region" description="Basic and acidic residues" evidence="1">
    <location>
        <begin position="45"/>
        <end position="55"/>
    </location>
</feature>
<evidence type="ECO:0000313" key="4">
    <source>
        <dbReference type="Proteomes" id="UP001369086"/>
    </source>
</evidence>
<sequence>MMCRNLLIFFSSVFLLIEADHDLGGGIQNFPGKSKENMNSISPDQPKDENNRSSEVDTDATQPDSSEEPKGGQNSSNEDLGDDHSSSDYDKGKR</sequence>
<dbReference type="EMBL" id="JAHFZB010000003">
    <property type="protein sequence ID" value="KAK6491310.1"/>
    <property type="molecule type" value="Genomic_DNA"/>
</dbReference>
<feature type="chain" id="PRO_5046696533" description="Secreted protein" evidence="2">
    <location>
        <begin position="20"/>
        <end position="94"/>
    </location>
</feature>
<dbReference type="Proteomes" id="UP001369086">
    <property type="component" value="Unassembled WGS sequence"/>
</dbReference>
<proteinExistence type="predicted"/>
<feature type="compositionally biased region" description="Basic and acidic residues" evidence="1">
    <location>
        <begin position="82"/>
        <end position="94"/>
    </location>
</feature>
<accession>A0ABR1A2N1</accession>
<reference evidence="3 4" key="1">
    <citation type="submission" date="2021-05" db="EMBL/GenBank/DDBJ databases">
        <authorList>
            <person name="Zahm M."/>
            <person name="Klopp C."/>
            <person name="Cabau C."/>
            <person name="Kuhl H."/>
            <person name="Suciu R."/>
            <person name="Ciorpac M."/>
            <person name="Holostenco D."/>
            <person name="Gessner J."/>
            <person name="Wuertz S."/>
            <person name="Hohne C."/>
            <person name="Stock M."/>
            <person name="Gislard M."/>
            <person name="Lluch J."/>
            <person name="Milhes M."/>
            <person name="Lampietro C."/>
            <person name="Lopez Roques C."/>
            <person name="Donnadieu C."/>
            <person name="Du K."/>
            <person name="Schartl M."/>
            <person name="Guiguen Y."/>
        </authorList>
    </citation>
    <scope>NUCLEOTIDE SEQUENCE [LARGE SCALE GENOMIC DNA]</scope>
    <source>
        <strain evidence="3">Hh-F2</strain>
        <tissue evidence="3">Blood</tissue>
    </source>
</reference>
<keyword evidence="2" id="KW-0732">Signal</keyword>
<keyword evidence="4" id="KW-1185">Reference proteome</keyword>
<evidence type="ECO:0000256" key="2">
    <source>
        <dbReference type="SAM" id="SignalP"/>
    </source>
</evidence>
<evidence type="ECO:0000256" key="1">
    <source>
        <dbReference type="SAM" id="MobiDB-lite"/>
    </source>
</evidence>